<dbReference type="PANTHER" id="PTHR47129">
    <property type="entry name" value="QUINONE OXIDOREDUCTASE 2"/>
    <property type="match status" value="1"/>
</dbReference>
<dbReference type="CDD" id="cd05269">
    <property type="entry name" value="TMR_SDR_a"/>
    <property type="match status" value="1"/>
</dbReference>
<dbReference type="InterPro" id="IPR052718">
    <property type="entry name" value="NmrA-type_oxidoreductase"/>
</dbReference>
<proteinExistence type="predicted"/>
<keyword evidence="3" id="KW-1185">Reference proteome</keyword>
<dbReference type="Proteomes" id="UP001144313">
    <property type="component" value="Unassembled WGS sequence"/>
</dbReference>
<dbReference type="Pfam" id="PF13460">
    <property type="entry name" value="NAD_binding_10"/>
    <property type="match status" value="1"/>
</dbReference>
<organism evidence="2 3">
    <name type="scientific">Glycomyces algeriensis</name>
    <dbReference type="NCBI Taxonomy" id="256037"/>
    <lineage>
        <taxon>Bacteria</taxon>
        <taxon>Bacillati</taxon>
        <taxon>Actinomycetota</taxon>
        <taxon>Actinomycetes</taxon>
        <taxon>Glycomycetales</taxon>
        <taxon>Glycomycetaceae</taxon>
        <taxon>Glycomyces</taxon>
    </lineage>
</organism>
<sequence length="288" mass="30292">MIVVTGATGQLGQLVVEGLVNEVPVEQIAVVVRDAAKAARFGELGVEVRVADYDDPATLADAFHEGEKVLLISGSEVGQRVPQHKAVIDAAKHANVALLGYTSILGGPAADFELAREHQVTERYLIDSGLPYVLLRNGWYHENYTAALGQVIANGGVLTSTAAGSKIASATRADFAAAAVAVLTTEGHENREYELSGDDAWTHDEYAAEISRQLGQEVPVNRVPGEQHREILVGAGVPDPFAAILVGVEDAISRGLLAVQTGDLAKLIGRPTTPIAHSITEGLQAARA</sequence>
<evidence type="ECO:0000259" key="1">
    <source>
        <dbReference type="Pfam" id="PF13460"/>
    </source>
</evidence>
<dbReference type="Gene3D" id="3.40.50.720">
    <property type="entry name" value="NAD(P)-binding Rossmann-like Domain"/>
    <property type="match status" value="1"/>
</dbReference>
<dbReference type="InterPro" id="IPR036291">
    <property type="entry name" value="NAD(P)-bd_dom_sf"/>
</dbReference>
<dbReference type="PANTHER" id="PTHR47129:SF1">
    <property type="entry name" value="NMRA-LIKE DOMAIN-CONTAINING PROTEIN"/>
    <property type="match status" value="1"/>
</dbReference>
<dbReference type="SUPFAM" id="SSF51735">
    <property type="entry name" value="NAD(P)-binding Rossmann-fold domains"/>
    <property type="match status" value="1"/>
</dbReference>
<feature type="domain" description="NAD(P)-binding" evidence="1">
    <location>
        <begin position="6"/>
        <end position="185"/>
    </location>
</feature>
<dbReference type="RefSeq" id="WP_270117899.1">
    <property type="nucleotide sequence ID" value="NZ_BAAAOL010000001.1"/>
</dbReference>
<accession>A0A9W6LI09</accession>
<comment type="caution">
    <text evidence="2">The sequence shown here is derived from an EMBL/GenBank/DDBJ whole genome shotgun (WGS) entry which is preliminary data.</text>
</comment>
<name>A0A9W6LI09_9ACTN</name>
<dbReference type="Gene3D" id="3.90.25.10">
    <property type="entry name" value="UDP-galactose 4-epimerase, domain 1"/>
    <property type="match status" value="1"/>
</dbReference>
<dbReference type="AlphaFoldDB" id="A0A9W6LI09"/>
<gene>
    <name evidence="2" type="ORF">GALLR39Z86_44420</name>
</gene>
<dbReference type="InterPro" id="IPR016040">
    <property type="entry name" value="NAD(P)-bd_dom"/>
</dbReference>
<dbReference type="EMBL" id="BSDT01000001">
    <property type="protein sequence ID" value="GLI44592.1"/>
    <property type="molecule type" value="Genomic_DNA"/>
</dbReference>
<evidence type="ECO:0000313" key="3">
    <source>
        <dbReference type="Proteomes" id="UP001144313"/>
    </source>
</evidence>
<evidence type="ECO:0000313" key="2">
    <source>
        <dbReference type="EMBL" id="GLI44592.1"/>
    </source>
</evidence>
<reference evidence="2" key="1">
    <citation type="submission" date="2022-12" db="EMBL/GenBank/DDBJ databases">
        <title>Reference genome sequencing for broad-spectrum identification of bacterial and archaeal isolates by mass spectrometry.</title>
        <authorList>
            <person name="Sekiguchi Y."/>
            <person name="Tourlousse D.M."/>
        </authorList>
    </citation>
    <scope>NUCLEOTIDE SEQUENCE</scope>
    <source>
        <strain evidence="2">LLR39Z86</strain>
    </source>
</reference>
<protein>
    <submittedName>
        <fullName evidence="2">NAD(P)-dependent oxidoreductase</fullName>
    </submittedName>
</protein>